<dbReference type="InterPro" id="IPR046713">
    <property type="entry name" value="DUF6786"/>
</dbReference>
<evidence type="ECO:0000313" key="2">
    <source>
        <dbReference type="Proteomes" id="UP000265926"/>
    </source>
</evidence>
<organism evidence="1 2">
    <name type="scientific">Maribellus luteus</name>
    <dbReference type="NCBI Taxonomy" id="2305463"/>
    <lineage>
        <taxon>Bacteria</taxon>
        <taxon>Pseudomonadati</taxon>
        <taxon>Bacteroidota</taxon>
        <taxon>Bacteroidia</taxon>
        <taxon>Marinilabiliales</taxon>
        <taxon>Prolixibacteraceae</taxon>
        <taxon>Maribellus</taxon>
    </lineage>
</organism>
<proteinExistence type="predicted"/>
<evidence type="ECO:0000313" key="1">
    <source>
        <dbReference type="EMBL" id="RIJ50870.1"/>
    </source>
</evidence>
<accession>A0A399T388</accession>
<gene>
    <name evidence="1" type="ORF">D1614_00680</name>
</gene>
<dbReference type="Proteomes" id="UP000265926">
    <property type="component" value="Unassembled WGS sequence"/>
</dbReference>
<dbReference type="OrthoDB" id="1113889at2"/>
<dbReference type="AlphaFoldDB" id="A0A399T388"/>
<protein>
    <submittedName>
        <fullName evidence="1">Uncharacterized protein</fullName>
    </submittedName>
</protein>
<name>A0A399T388_9BACT</name>
<dbReference type="RefSeq" id="WP_119436339.1">
    <property type="nucleotide sequence ID" value="NZ_QWGR01000001.1"/>
</dbReference>
<dbReference type="EMBL" id="QWGR01000001">
    <property type="protein sequence ID" value="RIJ50870.1"/>
    <property type="molecule type" value="Genomic_DNA"/>
</dbReference>
<keyword evidence="2" id="KW-1185">Reference proteome</keyword>
<comment type="caution">
    <text evidence="1">The sequence shown here is derived from an EMBL/GenBank/DDBJ whole genome shotgun (WGS) entry which is preliminary data.</text>
</comment>
<sequence>MESFDRGTYGYDVAFFQKNNIDYLELTVNGSSGKVLIIPNLQGRVMTSTAEGSKGKSFGWINYDVFQSGERSAQFNPFGGEERLWLGPEGGPFSIYFKPGTEQVFANWVVPKELDTEPFRIVEQGLSKALFQKEFSIENASGTVMDMEIQRSVEILSKEHTEQALGMRLNDELSFVAFESVNSLSNQGTNDWNSTDGVLSLWMLCMFNPSEQGVVFVPYKTGSIEELGKIVTDNYFGEVPADRLIVKDGTIFFKVDGKYRSKIGVPPMRALPYCGSYDPISKVLTLLWYSNPEIPGKYVNSVWGDQDDPLSGDVVNSYNDGPTDDGSVMGPFYEIESSSPAAMLKSGEKLSHTQRIFHITGDEKYLSEITESMFNLTIDEIKEAF</sequence>
<dbReference type="Pfam" id="PF20583">
    <property type="entry name" value="DUF6786"/>
    <property type="match status" value="1"/>
</dbReference>
<reference evidence="1 2" key="1">
    <citation type="submission" date="2018-08" db="EMBL/GenBank/DDBJ databases">
        <title>Pallidiluteibacterium maritimus gen. nov., sp. nov., isolated from coastal sediment.</title>
        <authorList>
            <person name="Zhou L.Y."/>
        </authorList>
    </citation>
    <scope>NUCLEOTIDE SEQUENCE [LARGE SCALE GENOMIC DNA]</scope>
    <source>
        <strain evidence="1 2">XSD2</strain>
    </source>
</reference>